<reference evidence="9 10" key="1">
    <citation type="journal article" date="2011" name="J. Bacteriol.">
        <title>Complete genome sequence of Burkholderia gladioli BSR3.</title>
        <authorList>
            <person name="Seo Y.S."/>
            <person name="Lim J."/>
            <person name="Choi B.S."/>
            <person name="Kim H."/>
            <person name="Goo E."/>
            <person name="Lee B."/>
            <person name="Lim J.S."/>
            <person name="Choi I.Y."/>
            <person name="Moon J.S."/>
            <person name="Kim J."/>
            <person name="Hwang I."/>
        </authorList>
    </citation>
    <scope>NUCLEOTIDE SEQUENCE [LARGE SCALE GENOMIC DNA]</scope>
    <source>
        <strain evidence="9 10">BSR3</strain>
    </source>
</reference>
<dbReference type="Pfam" id="PF00701">
    <property type="entry name" value="DHDPS"/>
    <property type="match status" value="1"/>
</dbReference>
<dbReference type="InterPro" id="IPR017655">
    <property type="entry name" value="Dehydro-deoxyglucarate_dehyd"/>
</dbReference>
<dbReference type="InterPro" id="IPR013785">
    <property type="entry name" value="Aldolase_TIM"/>
</dbReference>
<evidence type="ECO:0000256" key="7">
    <source>
        <dbReference type="PIRSR" id="PIRSR001365-1"/>
    </source>
</evidence>
<dbReference type="PIRSF" id="PIRSF001365">
    <property type="entry name" value="DHDPS"/>
    <property type="match status" value="1"/>
</dbReference>
<dbReference type="GO" id="GO:0042838">
    <property type="term" value="P:D-glucarate catabolic process"/>
    <property type="evidence" value="ECO:0007669"/>
    <property type="project" value="UniProtKB-UniRule"/>
</dbReference>
<dbReference type="SUPFAM" id="SSF51569">
    <property type="entry name" value="Aldolase"/>
    <property type="match status" value="1"/>
</dbReference>
<sequence length="305" mass="33033">MTTPQELKQIISEGLLSFPVTDFDAEGNFRPSTYVERLEWLAPYGASALFVAGGTGEFFSLTRDDYSNVVRTAAETCKGKVPILAGAGGPTRVAIEYAREAQRLGANGVLLMPHYLTEASQEGIADHAEQVCKAVPEIGVIIYNRANSKLNADMLERLAERCPNLIGFKDGVGEIEAMVTIRRRLGDRFAYLGGLPTAEVYAAAYKALGVPVYSSAVFNFIPKTAMDFYRAIAADDHDTVGKLIDAFFLPYLKIRNRRAGYAVSIVKAGAKLVGHDAGPVRAPLTDLNEAELAELDVLIKKLGAQ</sequence>
<dbReference type="Proteomes" id="UP000008316">
    <property type="component" value="Chromosome 2"/>
</dbReference>
<proteinExistence type="inferred from homology"/>
<comment type="catalytic activity">
    <reaction evidence="1 5">
        <text>5-dehydro-4-deoxy-D-glucarate + H(+) = 2,5-dioxopentanoate + CO2 + H2O</text>
        <dbReference type="Rhea" id="RHEA:24608"/>
        <dbReference type="ChEBI" id="CHEBI:15377"/>
        <dbReference type="ChEBI" id="CHEBI:15378"/>
        <dbReference type="ChEBI" id="CHEBI:16526"/>
        <dbReference type="ChEBI" id="CHEBI:42819"/>
        <dbReference type="ChEBI" id="CHEBI:58136"/>
        <dbReference type="EC" id="4.2.1.41"/>
    </reaction>
</comment>
<protein>
    <recommendedName>
        <fullName evidence="5">Probable 5-dehydro-4-deoxyglucarate dehydratase</fullName>
        <ecNumber evidence="5">4.2.1.41</ecNumber>
    </recommendedName>
    <alternativeName>
        <fullName evidence="5">5-keto-4-deoxy-glucarate dehydratase</fullName>
        <shortName evidence="5">KDGDH</shortName>
    </alternativeName>
</protein>
<dbReference type="STRING" id="999541.bgla_2g00200"/>
<comment type="similarity">
    <text evidence="3 5 6">Belongs to the DapA family.</text>
</comment>
<dbReference type="NCBIfam" id="TIGR03249">
    <property type="entry name" value="KdgD"/>
    <property type="match status" value="1"/>
</dbReference>
<gene>
    <name evidence="9" type="ordered locus">bgla_2g00200</name>
</gene>
<name>F2LIC4_BURGS</name>
<evidence type="ECO:0000256" key="5">
    <source>
        <dbReference type="HAMAP-Rule" id="MF_00694"/>
    </source>
</evidence>
<dbReference type="CDD" id="cd00951">
    <property type="entry name" value="KDGDH"/>
    <property type="match status" value="1"/>
</dbReference>
<accession>F2LIC4</accession>
<evidence type="ECO:0000256" key="3">
    <source>
        <dbReference type="ARBA" id="ARBA00007592"/>
    </source>
</evidence>
<keyword evidence="4 5" id="KW-0456">Lyase</keyword>
<dbReference type="HAMAP" id="MF_00694">
    <property type="entry name" value="KDGDH"/>
    <property type="match status" value="1"/>
</dbReference>
<dbReference type="GO" id="GO:0008840">
    <property type="term" value="F:4-hydroxy-tetrahydrodipicolinate synthase activity"/>
    <property type="evidence" value="ECO:0007669"/>
    <property type="project" value="TreeGrafter"/>
</dbReference>
<dbReference type="AlphaFoldDB" id="F2LIC4"/>
<dbReference type="UniPathway" id="UPA00564">
    <property type="reaction ID" value="UER00628"/>
</dbReference>
<evidence type="ECO:0000256" key="6">
    <source>
        <dbReference type="PIRNR" id="PIRNR001365"/>
    </source>
</evidence>
<dbReference type="GO" id="GO:0047448">
    <property type="term" value="F:5-dehydro-4-deoxyglucarate dehydratase activity"/>
    <property type="evidence" value="ECO:0007669"/>
    <property type="project" value="UniProtKB-UniRule"/>
</dbReference>
<evidence type="ECO:0000313" key="10">
    <source>
        <dbReference type="Proteomes" id="UP000008316"/>
    </source>
</evidence>
<dbReference type="NCBIfam" id="NF002958">
    <property type="entry name" value="PRK03620.1"/>
    <property type="match status" value="1"/>
</dbReference>
<organism evidence="9 10">
    <name type="scientific">Burkholderia gladioli (strain BSR3)</name>
    <dbReference type="NCBI Taxonomy" id="999541"/>
    <lineage>
        <taxon>Bacteria</taxon>
        <taxon>Pseudomonadati</taxon>
        <taxon>Pseudomonadota</taxon>
        <taxon>Betaproteobacteria</taxon>
        <taxon>Burkholderiales</taxon>
        <taxon>Burkholderiaceae</taxon>
        <taxon>Burkholderia</taxon>
    </lineage>
</organism>
<feature type="binding site" evidence="8">
    <location>
        <position position="55"/>
    </location>
    <ligand>
        <name>pyruvate</name>
        <dbReference type="ChEBI" id="CHEBI:15361"/>
    </ligand>
</feature>
<evidence type="ECO:0000256" key="8">
    <source>
        <dbReference type="PIRSR" id="PIRSR001365-2"/>
    </source>
</evidence>
<feature type="active site" description="Schiff-base intermediate with substrate" evidence="7">
    <location>
        <position position="169"/>
    </location>
</feature>
<dbReference type="PANTHER" id="PTHR12128">
    <property type="entry name" value="DIHYDRODIPICOLINATE SYNTHASE"/>
    <property type="match status" value="1"/>
</dbReference>
<dbReference type="EC" id="4.2.1.41" evidence="5"/>
<dbReference type="SMART" id="SM01130">
    <property type="entry name" value="DHDPS"/>
    <property type="match status" value="1"/>
</dbReference>
<evidence type="ECO:0000256" key="2">
    <source>
        <dbReference type="ARBA" id="ARBA00004983"/>
    </source>
</evidence>
<comment type="pathway">
    <text evidence="2 5">Carbohydrate acid metabolism; D-glucarate degradation; 2,5-dioxopentanoate from D-glucarate: step 2/2.</text>
</comment>
<evidence type="ECO:0000313" key="9">
    <source>
        <dbReference type="EMBL" id="AEA62503.1"/>
    </source>
</evidence>
<dbReference type="PANTHER" id="PTHR12128:SF19">
    <property type="entry name" value="5-DEHYDRO-4-DEOXYGLUCARATE DEHYDRATASE 2-RELATED"/>
    <property type="match status" value="1"/>
</dbReference>
<evidence type="ECO:0000256" key="4">
    <source>
        <dbReference type="ARBA" id="ARBA00023239"/>
    </source>
</evidence>
<dbReference type="HOGENOM" id="CLU_049343_5_2_4"/>
<dbReference type="EMBL" id="CP002600">
    <property type="protein sequence ID" value="AEA62503.1"/>
    <property type="molecule type" value="Genomic_DNA"/>
</dbReference>
<dbReference type="RefSeq" id="WP_013688835.1">
    <property type="nucleotide sequence ID" value="NC_015376.1"/>
</dbReference>
<keyword evidence="10" id="KW-1185">Reference proteome</keyword>
<feature type="active site" description="Proton donor/acceptor" evidence="7">
    <location>
        <position position="143"/>
    </location>
</feature>
<dbReference type="eggNOG" id="COG0329">
    <property type="taxonomic scope" value="Bacteria"/>
</dbReference>
<dbReference type="KEGG" id="bgd:bgla_2g00200"/>
<evidence type="ECO:0000256" key="1">
    <source>
        <dbReference type="ARBA" id="ARBA00001446"/>
    </source>
</evidence>
<dbReference type="Gene3D" id="3.20.20.70">
    <property type="entry name" value="Aldolase class I"/>
    <property type="match status" value="1"/>
</dbReference>
<dbReference type="InterPro" id="IPR002220">
    <property type="entry name" value="DapA-like"/>
</dbReference>